<gene>
    <name evidence="2" type="ORF">SAMN05443248_0295</name>
</gene>
<protein>
    <submittedName>
        <fullName evidence="2">Uncharacterized protein</fullName>
    </submittedName>
</protein>
<sequence>MKKSPETMLAICDNLAAGLSYSGAAVAAGVAPRTMWLWIKNSQRGDEDLIIPFLGEDGVPFYKAVTAARRIMLHEARSRFERRSYLGHDQIVTFGGRVCWQEEPRAVGLDPDTRELLGFERDGLIRDANGACIPLTEHHEPPVAAVLRVLEVAFDEYTPKTKTNVTQNVSGIVGVQVVKAMTGPPAIPPAPVPPPQLEILPDPDDAVALAELLGDEPDDIDGGNGDDPVDEPEPEPEMVAAPEPGPIMIQTAPPPEYVAGPNPLIQPRDGRRPLSDLERDLLSRLPSALNRKA</sequence>
<dbReference type="Proteomes" id="UP000189796">
    <property type="component" value="Chromosome I"/>
</dbReference>
<feature type="compositionally biased region" description="Basic and acidic residues" evidence="1">
    <location>
        <begin position="268"/>
        <end position="282"/>
    </location>
</feature>
<accession>A0A1M5H2W1</accession>
<dbReference type="EMBL" id="LT670817">
    <property type="protein sequence ID" value="SHG10347.1"/>
    <property type="molecule type" value="Genomic_DNA"/>
</dbReference>
<name>A0A1M5H2W1_9BRAD</name>
<proteinExistence type="predicted"/>
<organism evidence="2 3">
    <name type="scientific">Bradyrhizobium erythrophlei</name>
    <dbReference type="NCBI Taxonomy" id="1437360"/>
    <lineage>
        <taxon>Bacteria</taxon>
        <taxon>Pseudomonadati</taxon>
        <taxon>Pseudomonadota</taxon>
        <taxon>Alphaproteobacteria</taxon>
        <taxon>Hyphomicrobiales</taxon>
        <taxon>Nitrobacteraceae</taxon>
        <taxon>Bradyrhizobium</taxon>
    </lineage>
</organism>
<dbReference type="AlphaFoldDB" id="A0A1M5H2W1"/>
<evidence type="ECO:0000256" key="1">
    <source>
        <dbReference type="SAM" id="MobiDB-lite"/>
    </source>
</evidence>
<feature type="region of interest" description="Disordered" evidence="1">
    <location>
        <begin position="215"/>
        <end position="293"/>
    </location>
</feature>
<evidence type="ECO:0000313" key="2">
    <source>
        <dbReference type="EMBL" id="SHG10347.1"/>
    </source>
</evidence>
<reference evidence="2 3" key="1">
    <citation type="submission" date="2016-11" db="EMBL/GenBank/DDBJ databases">
        <authorList>
            <person name="Jaros S."/>
            <person name="Januszkiewicz K."/>
            <person name="Wedrychowicz H."/>
        </authorList>
    </citation>
    <scope>NUCLEOTIDE SEQUENCE [LARGE SCALE GENOMIC DNA]</scope>
    <source>
        <strain evidence="2 3">GAS138</strain>
    </source>
</reference>
<evidence type="ECO:0000313" key="3">
    <source>
        <dbReference type="Proteomes" id="UP000189796"/>
    </source>
</evidence>
<feature type="compositionally biased region" description="Acidic residues" evidence="1">
    <location>
        <begin position="227"/>
        <end position="236"/>
    </location>
</feature>